<evidence type="ECO:0000313" key="1">
    <source>
        <dbReference type="EMBL" id="JAA79926.1"/>
    </source>
</evidence>
<proteinExistence type="predicted"/>
<sequence>MGVKGATWILCHNKKHPEKLYCFKNRKSHNGDKRWNITEPTVIISKEGDNNFHIYYVNEQRIIIENTD</sequence>
<feature type="non-terminal residue" evidence="1">
    <location>
        <position position="68"/>
    </location>
</feature>
<protein>
    <submittedName>
        <fullName evidence="1">Uncharacterized protein</fullName>
    </submittedName>
</protein>
<name>S4NMJ5_9NEOP</name>
<dbReference type="EMBL" id="GAIX01012634">
    <property type="protein sequence ID" value="JAA79926.1"/>
    <property type="molecule type" value="Transcribed_RNA"/>
</dbReference>
<accession>S4NMJ5</accession>
<dbReference type="AlphaFoldDB" id="S4NMJ5"/>
<organism evidence="1">
    <name type="scientific">Pararge aegeria</name>
    <name type="common">speckled wood butterfly</name>
    <dbReference type="NCBI Taxonomy" id="116150"/>
    <lineage>
        <taxon>Eukaryota</taxon>
        <taxon>Metazoa</taxon>
        <taxon>Ecdysozoa</taxon>
        <taxon>Arthropoda</taxon>
        <taxon>Hexapoda</taxon>
        <taxon>Insecta</taxon>
        <taxon>Pterygota</taxon>
        <taxon>Neoptera</taxon>
        <taxon>Endopterygota</taxon>
        <taxon>Lepidoptera</taxon>
        <taxon>Glossata</taxon>
        <taxon>Ditrysia</taxon>
        <taxon>Papilionoidea</taxon>
        <taxon>Nymphalidae</taxon>
        <taxon>Satyrinae</taxon>
        <taxon>Satyrini</taxon>
        <taxon>Parargina</taxon>
        <taxon>Pararge</taxon>
    </lineage>
</organism>
<reference evidence="1" key="1">
    <citation type="journal article" date="2013" name="BMC Genomics">
        <title>Unscrambling butterfly oogenesis.</title>
        <authorList>
            <person name="Carter J.M."/>
            <person name="Baker S.C."/>
            <person name="Pink R."/>
            <person name="Carter D.R."/>
            <person name="Collins A."/>
            <person name="Tomlin J."/>
            <person name="Gibbs M."/>
            <person name="Breuker C.J."/>
        </authorList>
    </citation>
    <scope>NUCLEOTIDE SEQUENCE</scope>
    <source>
        <tissue evidence="1">Ovary</tissue>
    </source>
</reference>
<reference evidence="1" key="2">
    <citation type="submission" date="2013-05" db="EMBL/GenBank/DDBJ databases">
        <authorList>
            <person name="Carter J.-M."/>
            <person name="Baker S.C."/>
            <person name="Pink R."/>
            <person name="Carter D.R.F."/>
            <person name="Collins A."/>
            <person name="Tomlin J."/>
            <person name="Gibbs M."/>
            <person name="Breuker C.J."/>
        </authorList>
    </citation>
    <scope>NUCLEOTIDE SEQUENCE</scope>
    <source>
        <tissue evidence="1">Ovary</tissue>
    </source>
</reference>